<dbReference type="RefSeq" id="WP_156430603.1">
    <property type="nucleotide sequence ID" value="NZ_AP014636.1"/>
</dbReference>
<reference evidence="4" key="1">
    <citation type="submission" date="2023-07" db="EMBL/GenBank/DDBJ databases">
        <title>Molecular identification of indigenous halophilic bacteria isolated from red sea cost, biodegradation of synthetic dyes and assessment of degraded metabolite toxicity.</title>
        <authorList>
            <person name="Chaieb K."/>
            <person name="Altayb H.N."/>
        </authorList>
    </citation>
    <scope>NUCLEOTIDE SEQUENCE [LARGE SCALE GENOMIC DNA]</scope>
    <source>
        <strain evidence="4">K20</strain>
    </source>
</reference>
<evidence type="ECO:0000259" key="2">
    <source>
        <dbReference type="SMART" id="SM00014"/>
    </source>
</evidence>
<organism evidence="3 4">
    <name type="scientific">Vibrio tritonius</name>
    <dbReference type="NCBI Taxonomy" id="1435069"/>
    <lineage>
        <taxon>Bacteria</taxon>
        <taxon>Pseudomonadati</taxon>
        <taxon>Pseudomonadota</taxon>
        <taxon>Gammaproteobacteria</taxon>
        <taxon>Vibrionales</taxon>
        <taxon>Vibrionaceae</taxon>
        <taxon>Vibrio</taxon>
    </lineage>
</organism>
<dbReference type="InterPro" id="IPR036938">
    <property type="entry name" value="PAP2/HPO_sf"/>
</dbReference>
<dbReference type="SMART" id="SM00014">
    <property type="entry name" value="acidPPc"/>
    <property type="match status" value="1"/>
</dbReference>
<dbReference type="SUPFAM" id="SSF48317">
    <property type="entry name" value="Acid phosphatase/Vanadium-dependent haloperoxidase"/>
    <property type="match status" value="1"/>
</dbReference>
<keyword evidence="4" id="KW-1185">Reference proteome</keyword>
<dbReference type="Gene3D" id="1.20.144.10">
    <property type="entry name" value="Phosphatidic acid phosphatase type 2/haloperoxidase"/>
    <property type="match status" value="1"/>
</dbReference>
<gene>
    <name evidence="3" type="ORF">LDJ79_00620</name>
</gene>
<feature type="domain" description="Phosphatidic acid phosphatase type 2/haloperoxidase" evidence="2">
    <location>
        <begin position="58"/>
        <end position="155"/>
    </location>
</feature>
<name>A0ABS7YHT8_9VIBR</name>
<keyword evidence="1" id="KW-0732">Signal</keyword>
<feature type="chain" id="PRO_5047527983" evidence="1">
    <location>
        <begin position="26"/>
        <end position="183"/>
    </location>
</feature>
<protein>
    <submittedName>
        <fullName evidence="3">Phosphatase PAP2 family protein</fullName>
    </submittedName>
</protein>
<dbReference type="CDD" id="cd03394">
    <property type="entry name" value="PAP2_like_5"/>
    <property type="match status" value="1"/>
</dbReference>
<accession>A0ABS7YHT8</accession>
<dbReference type="InterPro" id="IPR000326">
    <property type="entry name" value="PAP2/HPO"/>
</dbReference>
<sequence>MKMVGKSLVSGLLLSFLCVSSAVHAKSETLEQTGDFLQWGIPTGAAFISAAKLDGEGFGQLMEGAFWTSFSTHMLKITINAERPNGRDYSFPSGHTSAAAQGAAYLQFRYGWQYGLPAYMLTGVVGYSRVENKYHYWRDVAAGAALATGIQYAISEAGWSVTNLALVPTFDGDSVGLFASLKY</sequence>
<evidence type="ECO:0000313" key="4">
    <source>
        <dbReference type="Proteomes" id="UP001199044"/>
    </source>
</evidence>
<feature type="signal peptide" evidence="1">
    <location>
        <begin position="1"/>
        <end position="25"/>
    </location>
</feature>
<evidence type="ECO:0000313" key="3">
    <source>
        <dbReference type="EMBL" id="MCA2014592.1"/>
    </source>
</evidence>
<dbReference type="EMBL" id="JAIWIU010000004">
    <property type="protein sequence ID" value="MCA2014592.1"/>
    <property type="molecule type" value="Genomic_DNA"/>
</dbReference>
<dbReference type="Pfam" id="PF01569">
    <property type="entry name" value="PAP2"/>
    <property type="match status" value="1"/>
</dbReference>
<proteinExistence type="predicted"/>
<evidence type="ECO:0000256" key="1">
    <source>
        <dbReference type="SAM" id="SignalP"/>
    </source>
</evidence>
<dbReference type="Proteomes" id="UP001199044">
    <property type="component" value="Unassembled WGS sequence"/>
</dbReference>
<comment type="caution">
    <text evidence="3">The sequence shown here is derived from an EMBL/GenBank/DDBJ whole genome shotgun (WGS) entry which is preliminary data.</text>
</comment>